<feature type="DNA-binding region" description="H-T-H motif" evidence="4">
    <location>
        <begin position="35"/>
        <end position="54"/>
    </location>
</feature>
<dbReference type="InterPro" id="IPR036271">
    <property type="entry name" value="Tet_transcr_reg_TetR-rel_C_sf"/>
</dbReference>
<dbReference type="SUPFAM" id="SSF48498">
    <property type="entry name" value="Tetracyclin repressor-like, C-terminal domain"/>
    <property type="match status" value="1"/>
</dbReference>
<evidence type="ECO:0000259" key="5">
    <source>
        <dbReference type="PROSITE" id="PS50977"/>
    </source>
</evidence>
<dbReference type="InterPro" id="IPR011075">
    <property type="entry name" value="TetR_C"/>
</dbReference>
<name>A0ABT7XPQ5_9NEIS</name>
<accession>A0ABT7XPQ5</accession>
<evidence type="ECO:0000256" key="1">
    <source>
        <dbReference type="ARBA" id="ARBA00023015"/>
    </source>
</evidence>
<dbReference type="RefSeq" id="WP_289830425.1">
    <property type="nucleotide sequence ID" value="NZ_JAUEDK010000022.1"/>
</dbReference>
<dbReference type="PANTHER" id="PTHR30055:SF234">
    <property type="entry name" value="HTH-TYPE TRANSCRIPTIONAL REGULATOR BETI"/>
    <property type="match status" value="1"/>
</dbReference>
<gene>
    <name evidence="6" type="ORF">QU481_12895</name>
</gene>
<evidence type="ECO:0000313" key="7">
    <source>
        <dbReference type="Proteomes" id="UP001168540"/>
    </source>
</evidence>
<feature type="domain" description="HTH tetR-type" evidence="5">
    <location>
        <begin position="12"/>
        <end position="72"/>
    </location>
</feature>
<dbReference type="PRINTS" id="PR00455">
    <property type="entry name" value="HTHTETR"/>
</dbReference>
<keyword evidence="1" id="KW-0805">Transcription regulation</keyword>
<reference evidence="6" key="1">
    <citation type="submission" date="2023-06" db="EMBL/GenBank/DDBJ databases">
        <authorList>
            <person name="Zhang S."/>
        </authorList>
    </citation>
    <scope>NUCLEOTIDE SEQUENCE</scope>
    <source>
        <strain evidence="6">SG2303</strain>
    </source>
</reference>
<evidence type="ECO:0000256" key="2">
    <source>
        <dbReference type="ARBA" id="ARBA00023125"/>
    </source>
</evidence>
<organism evidence="6 7">
    <name type="scientific">Crenobacter oryzisoli</name>
    <dbReference type="NCBI Taxonomy" id="3056844"/>
    <lineage>
        <taxon>Bacteria</taxon>
        <taxon>Pseudomonadati</taxon>
        <taxon>Pseudomonadota</taxon>
        <taxon>Betaproteobacteria</taxon>
        <taxon>Neisseriales</taxon>
        <taxon>Neisseriaceae</taxon>
        <taxon>Crenobacter</taxon>
    </lineage>
</organism>
<dbReference type="EMBL" id="JAUEDK010000022">
    <property type="protein sequence ID" value="MDN0075783.1"/>
    <property type="molecule type" value="Genomic_DNA"/>
</dbReference>
<keyword evidence="3" id="KW-0804">Transcription</keyword>
<protein>
    <submittedName>
        <fullName evidence="6">TetR/AcrR family transcriptional regulator</fullName>
    </submittedName>
</protein>
<keyword evidence="2 4" id="KW-0238">DNA-binding</keyword>
<comment type="caution">
    <text evidence="6">The sequence shown here is derived from an EMBL/GenBank/DDBJ whole genome shotgun (WGS) entry which is preliminary data.</text>
</comment>
<dbReference type="Gene3D" id="1.10.357.10">
    <property type="entry name" value="Tetracycline Repressor, domain 2"/>
    <property type="match status" value="1"/>
</dbReference>
<sequence>MTNATRWQRKKDVRPGEILDAALTQFVEKGFRATKLEDIARAAGVTKGTPYLYFANKEEIFKAVVRETQVANLSKLQAMSQQYDGSSRELLRAFVEQWWQQVGATPSGGLCKLIMAETANFPELAQFYFNEVILPARQMVAQVLERGIAQGEFRAVPIDTTVETLLAPLIHQLIWTHSFATVQGGRSAAENDPCRVLLDGLDLMLNGLLPRD</sequence>
<dbReference type="PANTHER" id="PTHR30055">
    <property type="entry name" value="HTH-TYPE TRANSCRIPTIONAL REGULATOR RUTR"/>
    <property type="match status" value="1"/>
</dbReference>
<keyword evidence="7" id="KW-1185">Reference proteome</keyword>
<evidence type="ECO:0000313" key="6">
    <source>
        <dbReference type="EMBL" id="MDN0075783.1"/>
    </source>
</evidence>
<dbReference type="Pfam" id="PF16859">
    <property type="entry name" value="TetR_C_11"/>
    <property type="match status" value="1"/>
</dbReference>
<dbReference type="Pfam" id="PF00440">
    <property type="entry name" value="TetR_N"/>
    <property type="match status" value="1"/>
</dbReference>
<dbReference type="SUPFAM" id="SSF46689">
    <property type="entry name" value="Homeodomain-like"/>
    <property type="match status" value="1"/>
</dbReference>
<proteinExistence type="predicted"/>
<evidence type="ECO:0000256" key="4">
    <source>
        <dbReference type="PROSITE-ProRule" id="PRU00335"/>
    </source>
</evidence>
<dbReference type="InterPro" id="IPR009057">
    <property type="entry name" value="Homeodomain-like_sf"/>
</dbReference>
<dbReference type="PROSITE" id="PS50977">
    <property type="entry name" value="HTH_TETR_2"/>
    <property type="match status" value="1"/>
</dbReference>
<evidence type="ECO:0000256" key="3">
    <source>
        <dbReference type="ARBA" id="ARBA00023163"/>
    </source>
</evidence>
<dbReference type="Gene3D" id="1.10.10.60">
    <property type="entry name" value="Homeodomain-like"/>
    <property type="match status" value="1"/>
</dbReference>
<dbReference type="InterPro" id="IPR050109">
    <property type="entry name" value="HTH-type_TetR-like_transc_reg"/>
</dbReference>
<dbReference type="InterPro" id="IPR001647">
    <property type="entry name" value="HTH_TetR"/>
</dbReference>
<dbReference type="Proteomes" id="UP001168540">
    <property type="component" value="Unassembled WGS sequence"/>
</dbReference>